<dbReference type="InterPro" id="IPR001810">
    <property type="entry name" value="F-box_dom"/>
</dbReference>
<dbReference type="Gramene" id="OMO70502">
    <property type="protein sequence ID" value="OMO70502"/>
    <property type="gene ID" value="CCACVL1_18863"/>
</dbReference>
<keyword evidence="4" id="KW-1185">Reference proteome</keyword>
<dbReference type="SUPFAM" id="SSF81383">
    <property type="entry name" value="F-box domain"/>
    <property type="match status" value="1"/>
</dbReference>
<dbReference type="InterPro" id="IPR036047">
    <property type="entry name" value="F-box-like_dom_sf"/>
</dbReference>
<protein>
    <recommendedName>
        <fullName evidence="1">F-box protein</fullName>
    </recommendedName>
</protein>
<feature type="domain" description="F-box" evidence="2">
    <location>
        <begin position="12"/>
        <end position="52"/>
    </location>
</feature>
<evidence type="ECO:0000259" key="2">
    <source>
        <dbReference type="Pfam" id="PF12937"/>
    </source>
</evidence>
<proteinExistence type="predicted"/>
<comment type="pathway">
    <text evidence="1">Protein modification; protein ubiquitination.</text>
</comment>
<gene>
    <name evidence="3" type="ORF">CCACVL1_18863</name>
</gene>
<sequence>MGAKKIMENPTPWEALLLVAQYLDPKSLAIASCVSKSWSLAMSLDHVWQALCSSYYPSLFNLKISNPSVPYHRLFALGFTASKRRLKTPSKPRLSLDSLIFAIELSTCGAPAVIITEPAVNIQGNDQVFKFDVDVNRDFFPGIFDGSQQEINITWNVVLKGWEAAFSMMDCKCKLSSCNTAAVAGWFSEELPSPGCCTGGDMGSGIVADVKVGYCRKRWESKKGLKVEKVSVGMLRCVDWRYVSIDDGLRYLQHFLLLPCSK</sequence>
<dbReference type="GO" id="GO:0005634">
    <property type="term" value="C:nucleus"/>
    <property type="evidence" value="ECO:0007669"/>
    <property type="project" value="UniProtKB-SubCell"/>
</dbReference>
<reference evidence="3 4" key="1">
    <citation type="submission" date="2013-09" db="EMBL/GenBank/DDBJ databases">
        <title>Corchorus capsularis genome sequencing.</title>
        <authorList>
            <person name="Alam M."/>
            <person name="Haque M.S."/>
            <person name="Islam M.S."/>
            <person name="Emdad E.M."/>
            <person name="Islam M.M."/>
            <person name="Ahmed B."/>
            <person name="Halim A."/>
            <person name="Hossen Q.M.M."/>
            <person name="Hossain M.Z."/>
            <person name="Ahmed R."/>
            <person name="Khan M.M."/>
            <person name="Islam R."/>
            <person name="Rashid M.M."/>
            <person name="Khan S.A."/>
            <person name="Rahman M.S."/>
            <person name="Alam M."/>
        </authorList>
    </citation>
    <scope>NUCLEOTIDE SEQUENCE [LARGE SCALE GENOMIC DNA]</scope>
    <source>
        <strain evidence="4">cv. CVL-1</strain>
        <tissue evidence="3">Whole seedling</tissue>
    </source>
</reference>
<keyword evidence="1" id="KW-0539">Nucleus</keyword>
<name>A0A1R3HJI7_COCAP</name>
<comment type="caution">
    <text evidence="3">The sequence shown here is derived from an EMBL/GenBank/DDBJ whole genome shotgun (WGS) entry which is preliminary data.</text>
</comment>
<dbReference type="Proteomes" id="UP000188268">
    <property type="component" value="Unassembled WGS sequence"/>
</dbReference>
<comment type="subcellular location">
    <subcellularLocation>
        <location evidence="1">Nucleus</location>
    </subcellularLocation>
</comment>
<dbReference type="Gene3D" id="1.20.1280.50">
    <property type="match status" value="1"/>
</dbReference>
<evidence type="ECO:0000256" key="1">
    <source>
        <dbReference type="RuleBase" id="RU369085"/>
    </source>
</evidence>
<dbReference type="GO" id="GO:0019005">
    <property type="term" value="C:SCF ubiquitin ligase complex"/>
    <property type="evidence" value="ECO:0007669"/>
    <property type="project" value="UniProtKB-UniRule"/>
</dbReference>
<dbReference type="OMA" id="WFTEELP"/>
<dbReference type="AlphaFoldDB" id="A0A1R3HJI7"/>
<keyword evidence="1" id="KW-0833">Ubl conjugation pathway</keyword>
<comment type="subunit">
    <text evidence="1">Component of the SCF-type E3 ligase complex.</text>
</comment>
<dbReference type="GO" id="GO:0016567">
    <property type="term" value="P:protein ubiquitination"/>
    <property type="evidence" value="ECO:0007669"/>
    <property type="project" value="UniProtKB-UniRule"/>
</dbReference>
<dbReference type="GO" id="GO:0005737">
    <property type="term" value="C:cytoplasm"/>
    <property type="evidence" value="ECO:0007669"/>
    <property type="project" value="TreeGrafter"/>
</dbReference>
<dbReference type="OrthoDB" id="1905685at2759"/>
<evidence type="ECO:0000313" key="3">
    <source>
        <dbReference type="EMBL" id="OMO70502.1"/>
    </source>
</evidence>
<dbReference type="EMBL" id="AWWV01011795">
    <property type="protein sequence ID" value="OMO70502.1"/>
    <property type="molecule type" value="Genomic_DNA"/>
</dbReference>
<dbReference type="Pfam" id="PF12937">
    <property type="entry name" value="F-box-like"/>
    <property type="match status" value="1"/>
</dbReference>
<dbReference type="PANTHER" id="PTHR12874:SF16">
    <property type="entry name" value="OS01G0800800 PROTEIN"/>
    <property type="match status" value="1"/>
</dbReference>
<dbReference type="GO" id="GO:0009740">
    <property type="term" value="P:gibberellic acid mediated signaling pathway"/>
    <property type="evidence" value="ECO:0007669"/>
    <property type="project" value="TreeGrafter"/>
</dbReference>
<dbReference type="GO" id="GO:0031146">
    <property type="term" value="P:SCF-dependent proteasomal ubiquitin-dependent protein catabolic process"/>
    <property type="evidence" value="ECO:0007669"/>
    <property type="project" value="UniProtKB-UniRule"/>
</dbReference>
<accession>A0A1R3HJI7</accession>
<evidence type="ECO:0000313" key="4">
    <source>
        <dbReference type="Proteomes" id="UP000188268"/>
    </source>
</evidence>
<comment type="function">
    <text evidence="1">Acts as a component of a SCF E3 ubiquitin ligase complexes.</text>
</comment>
<organism evidence="3 4">
    <name type="scientific">Corchorus capsularis</name>
    <name type="common">Jute</name>
    <dbReference type="NCBI Taxonomy" id="210143"/>
    <lineage>
        <taxon>Eukaryota</taxon>
        <taxon>Viridiplantae</taxon>
        <taxon>Streptophyta</taxon>
        <taxon>Embryophyta</taxon>
        <taxon>Tracheophyta</taxon>
        <taxon>Spermatophyta</taxon>
        <taxon>Magnoliopsida</taxon>
        <taxon>eudicotyledons</taxon>
        <taxon>Gunneridae</taxon>
        <taxon>Pentapetalae</taxon>
        <taxon>rosids</taxon>
        <taxon>malvids</taxon>
        <taxon>Malvales</taxon>
        <taxon>Malvaceae</taxon>
        <taxon>Grewioideae</taxon>
        <taxon>Apeibeae</taxon>
        <taxon>Corchorus</taxon>
    </lineage>
</organism>
<dbReference type="PANTHER" id="PTHR12874">
    <property type="entry name" value="F-BOX ONLY PROTEIN 48-RELATED"/>
    <property type="match status" value="1"/>
</dbReference>